<dbReference type="OrthoDB" id="7557530at2"/>
<dbReference type="KEGG" id="egn:BMF35_a0448"/>
<evidence type="ECO:0000313" key="2">
    <source>
        <dbReference type="EMBL" id="KLE31389.1"/>
    </source>
</evidence>
<sequence length="197" mass="21321">MVFGRKGTTAANVKARPGVPDGHRHVLELLDREEADKPHQRAQMAGRILFDLSLRMMNDERGVHVDSLVAALASCGGAACLQAAFDAVKQQGKTLEDAGFYVMEGADGQTYYYEDAPNFYLWENPASLLSLALGAAQDAGGNVSAQMVEQAMGHVASTVGTPEFGVPPRRARHEHQRATRALGRSSERPLRRSVGYV</sequence>
<dbReference type="RefSeq" id="WP_047006741.1">
    <property type="nucleotide sequence ID" value="NZ_CP018097.1"/>
</dbReference>
<dbReference type="STRING" id="502682.BMF35_a0448"/>
<feature type="region of interest" description="Disordered" evidence="1">
    <location>
        <begin position="160"/>
        <end position="197"/>
    </location>
</feature>
<comment type="caution">
    <text evidence="2">The sequence shown here is derived from an EMBL/GenBank/DDBJ whole genome shotgun (WGS) entry which is preliminary data.</text>
</comment>
<accession>A0A0G9MLA2</accession>
<keyword evidence="3" id="KW-1185">Reference proteome</keyword>
<dbReference type="PATRIC" id="fig|502682.8.peg.1476"/>
<reference evidence="2 3" key="1">
    <citation type="submission" date="2015-04" db="EMBL/GenBank/DDBJ databases">
        <title>The draft genome sequence of Erythrobacr gangjinensis K7-2.</title>
        <authorList>
            <person name="Zhuang L."/>
            <person name="Liu Y."/>
            <person name="Shao Z."/>
        </authorList>
    </citation>
    <scope>NUCLEOTIDE SEQUENCE [LARGE SCALE GENOMIC DNA]</scope>
    <source>
        <strain evidence="2 3">K7-2</strain>
    </source>
</reference>
<gene>
    <name evidence="2" type="ORF">AAW01_07240</name>
</gene>
<organism evidence="2 3">
    <name type="scientific">Aurantiacibacter gangjinensis</name>
    <dbReference type="NCBI Taxonomy" id="502682"/>
    <lineage>
        <taxon>Bacteria</taxon>
        <taxon>Pseudomonadati</taxon>
        <taxon>Pseudomonadota</taxon>
        <taxon>Alphaproteobacteria</taxon>
        <taxon>Sphingomonadales</taxon>
        <taxon>Erythrobacteraceae</taxon>
        <taxon>Aurantiacibacter</taxon>
    </lineage>
</organism>
<name>A0A0G9MLA2_9SPHN</name>
<evidence type="ECO:0000313" key="3">
    <source>
        <dbReference type="Proteomes" id="UP000053070"/>
    </source>
</evidence>
<evidence type="ECO:0000256" key="1">
    <source>
        <dbReference type="SAM" id="MobiDB-lite"/>
    </source>
</evidence>
<protein>
    <submittedName>
        <fullName evidence="2">Uncharacterized protein</fullName>
    </submittedName>
</protein>
<proteinExistence type="predicted"/>
<dbReference type="EMBL" id="LBHC01000002">
    <property type="protein sequence ID" value="KLE31389.1"/>
    <property type="molecule type" value="Genomic_DNA"/>
</dbReference>
<dbReference type="AlphaFoldDB" id="A0A0G9MLA2"/>
<dbReference type="Proteomes" id="UP000053070">
    <property type="component" value="Unassembled WGS sequence"/>
</dbReference>